<sequence>MAQRIPNLSPSQILLPHLSPLFLCVAVCLDVSRLTLWPLCKTGDDLVFGDV</sequence>
<dbReference type="AlphaFoldDB" id="A0AAD6B053"/>
<evidence type="ECO:0000313" key="2">
    <source>
        <dbReference type="Proteomes" id="UP001219934"/>
    </source>
</evidence>
<keyword evidence="2" id="KW-1185">Reference proteome</keyword>
<reference evidence="1" key="1">
    <citation type="submission" date="2022-11" db="EMBL/GenBank/DDBJ databases">
        <title>Chromosome-level genome of Pogonophryne albipinna.</title>
        <authorList>
            <person name="Jo E."/>
        </authorList>
    </citation>
    <scope>NUCLEOTIDE SEQUENCE</scope>
    <source>
        <strain evidence="1">SGF0006</strain>
        <tissue evidence="1">Muscle</tissue>
    </source>
</reference>
<protein>
    <submittedName>
        <fullName evidence="1">Uncharacterized protein</fullName>
    </submittedName>
</protein>
<dbReference type="Proteomes" id="UP001219934">
    <property type="component" value="Unassembled WGS sequence"/>
</dbReference>
<evidence type="ECO:0000313" key="1">
    <source>
        <dbReference type="EMBL" id="KAJ4933875.1"/>
    </source>
</evidence>
<accession>A0AAD6B053</accession>
<gene>
    <name evidence="1" type="ORF">JOQ06_006684</name>
</gene>
<organism evidence="1 2">
    <name type="scientific">Pogonophryne albipinna</name>
    <dbReference type="NCBI Taxonomy" id="1090488"/>
    <lineage>
        <taxon>Eukaryota</taxon>
        <taxon>Metazoa</taxon>
        <taxon>Chordata</taxon>
        <taxon>Craniata</taxon>
        <taxon>Vertebrata</taxon>
        <taxon>Euteleostomi</taxon>
        <taxon>Actinopterygii</taxon>
        <taxon>Neopterygii</taxon>
        <taxon>Teleostei</taxon>
        <taxon>Neoteleostei</taxon>
        <taxon>Acanthomorphata</taxon>
        <taxon>Eupercaria</taxon>
        <taxon>Perciformes</taxon>
        <taxon>Notothenioidei</taxon>
        <taxon>Pogonophryne</taxon>
    </lineage>
</organism>
<comment type="caution">
    <text evidence="1">The sequence shown here is derived from an EMBL/GenBank/DDBJ whole genome shotgun (WGS) entry which is preliminary data.</text>
</comment>
<dbReference type="EMBL" id="JAPTMU010000012">
    <property type="protein sequence ID" value="KAJ4933875.1"/>
    <property type="molecule type" value="Genomic_DNA"/>
</dbReference>
<proteinExistence type="predicted"/>
<feature type="non-terminal residue" evidence="1">
    <location>
        <position position="1"/>
    </location>
</feature>
<name>A0AAD6B053_9TELE</name>